<gene>
    <name evidence="2" type="ORF">LDAN0321_LOCUS6903</name>
</gene>
<organism evidence="2">
    <name type="scientific">Leptocylindrus danicus</name>
    <dbReference type="NCBI Taxonomy" id="163516"/>
    <lineage>
        <taxon>Eukaryota</taxon>
        <taxon>Sar</taxon>
        <taxon>Stramenopiles</taxon>
        <taxon>Ochrophyta</taxon>
        <taxon>Bacillariophyta</taxon>
        <taxon>Coscinodiscophyceae</taxon>
        <taxon>Chaetocerotophycidae</taxon>
        <taxon>Leptocylindrales</taxon>
        <taxon>Leptocylindraceae</taxon>
        <taxon>Leptocylindrus</taxon>
    </lineage>
</organism>
<dbReference type="EMBL" id="HBGY01010929">
    <property type="protein sequence ID" value="CAD9569525.1"/>
    <property type="molecule type" value="Transcribed_RNA"/>
</dbReference>
<dbReference type="AlphaFoldDB" id="A0A7S2P0X8"/>
<accession>A0A7S2P0X8</accession>
<proteinExistence type="predicted"/>
<sequence length="228" mass="25413">MNSISAFATLIIMSVRFARCTSFIPSFPSYRTIEVATMGKHSVAWNQHDEVQAMASHGRGQMISDHLSDIPSSINLTKTHDSGLAINRRISHTVPKSKSSFMTPLINTGRPDDIMELQLLLEQGMHYLTKIENKIATMKHDTEKESENDDIAGKEKLLEALAKARDADMKHGLCSEPSRAAWELVDNLYKMKSTVAKSCASDNESQLKIKAARACFEELLSDISARSW</sequence>
<name>A0A7S2P0X8_9STRA</name>
<evidence type="ECO:0000313" key="2">
    <source>
        <dbReference type="EMBL" id="CAD9569525.1"/>
    </source>
</evidence>
<evidence type="ECO:0000256" key="1">
    <source>
        <dbReference type="SAM" id="SignalP"/>
    </source>
</evidence>
<keyword evidence="1" id="KW-0732">Signal</keyword>
<protein>
    <submittedName>
        <fullName evidence="2">Uncharacterized protein</fullName>
    </submittedName>
</protein>
<reference evidence="2" key="1">
    <citation type="submission" date="2021-01" db="EMBL/GenBank/DDBJ databases">
        <authorList>
            <person name="Corre E."/>
            <person name="Pelletier E."/>
            <person name="Niang G."/>
            <person name="Scheremetjew M."/>
            <person name="Finn R."/>
            <person name="Kale V."/>
            <person name="Holt S."/>
            <person name="Cochrane G."/>
            <person name="Meng A."/>
            <person name="Brown T."/>
            <person name="Cohen L."/>
        </authorList>
    </citation>
    <scope>NUCLEOTIDE SEQUENCE</scope>
    <source>
        <strain evidence="2">B650</strain>
    </source>
</reference>
<feature type="chain" id="PRO_5031471866" evidence="1">
    <location>
        <begin position="21"/>
        <end position="228"/>
    </location>
</feature>
<feature type="signal peptide" evidence="1">
    <location>
        <begin position="1"/>
        <end position="20"/>
    </location>
</feature>